<dbReference type="SUPFAM" id="SSF55729">
    <property type="entry name" value="Acyl-CoA N-acyltransferases (Nat)"/>
    <property type="match status" value="1"/>
</dbReference>
<dbReference type="Proteomes" id="UP000473525">
    <property type="component" value="Unassembled WGS sequence"/>
</dbReference>
<evidence type="ECO:0000256" key="2">
    <source>
        <dbReference type="ARBA" id="ARBA00023315"/>
    </source>
</evidence>
<dbReference type="InterPro" id="IPR016181">
    <property type="entry name" value="Acyl_CoA_acyltransferase"/>
</dbReference>
<reference evidence="5 6" key="1">
    <citation type="submission" date="2019-12" db="EMBL/GenBank/DDBJ databases">
        <authorList>
            <person name="Huq M.A."/>
        </authorList>
    </citation>
    <scope>NUCLEOTIDE SEQUENCE [LARGE SCALE GENOMIC DNA]</scope>
    <source>
        <strain evidence="5 6">MAH-18</strain>
    </source>
</reference>
<proteinExistence type="inferred from homology"/>
<evidence type="ECO:0000313" key="6">
    <source>
        <dbReference type="Proteomes" id="UP000473525"/>
    </source>
</evidence>
<dbReference type="Pfam" id="PF13302">
    <property type="entry name" value="Acetyltransf_3"/>
    <property type="match status" value="1"/>
</dbReference>
<sequence length="172" mass="19158">MRAGDAPAFAVAYRRNRAHLEPWDPDRPEFFWTDEGQVENVASGLRAAEEGRTFTYVAWYGDQVVGRAMLTNIVRGPLQSGTVGYWVDHEHTGKGLATALTEHVAVEALGLGLHRLEAGTMVENVASQRVLKRAGFTEYGTAERFLFVRGEWRDHVLFQRILHDDPPGNPGA</sequence>
<dbReference type="InterPro" id="IPR000182">
    <property type="entry name" value="GNAT_dom"/>
</dbReference>
<evidence type="ECO:0000256" key="3">
    <source>
        <dbReference type="ARBA" id="ARBA00038502"/>
    </source>
</evidence>
<dbReference type="PROSITE" id="PS51186">
    <property type="entry name" value="GNAT"/>
    <property type="match status" value="1"/>
</dbReference>
<dbReference type="GO" id="GO:0005737">
    <property type="term" value="C:cytoplasm"/>
    <property type="evidence" value="ECO:0007669"/>
    <property type="project" value="TreeGrafter"/>
</dbReference>
<keyword evidence="6" id="KW-1185">Reference proteome</keyword>
<dbReference type="PANTHER" id="PTHR43792">
    <property type="entry name" value="GNAT FAMILY, PUTATIVE (AFU_ORTHOLOGUE AFUA_3G00765)-RELATED-RELATED"/>
    <property type="match status" value="1"/>
</dbReference>
<protein>
    <submittedName>
        <fullName evidence="5">GNAT family N-acetyltransferase</fullName>
    </submittedName>
</protein>
<name>A0A6L6XYA0_9ACTN</name>
<dbReference type="EMBL" id="WSEK01000005">
    <property type="protein sequence ID" value="MVQ51366.1"/>
    <property type="molecule type" value="Genomic_DNA"/>
</dbReference>
<evidence type="ECO:0000259" key="4">
    <source>
        <dbReference type="PROSITE" id="PS51186"/>
    </source>
</evidence>
<organism evidence="5 6">
    <name type="scientific">Nocardioides agri</name>
    <dbReference type="NCBI Taxonomy" id="2682843"/>
    <lineage>
        <taxon>Bacteria</taxon>
        <taxon>Bacillati</taxon>
        <taxon>Actinomycetota</taxon>
        <taxon>Actinomycetes</taxon>
        <taxon>Propionibacteriales</taxon>
        <taxon>Nocardioidaceae</taxon>
        <taxon>Nocardioides</taxon>
    </lineage>
</organism>
<evidence type="ECO:0000256" key="1">
    <source>
        <dbReference type="ARBA" id="ARBA00022679"/>
    </source>
</evidence>
<comment type="similarity">
    <text evidence="3">Belongs to the acetyltransferase family. RimJ subfamily.</text>
</comment>
<accession>A0A6L6XYA0</accession>
<feature type="domain" description="N-acetyltransferase" evidence="4">
    <location>
        <begin position="11"/>
        <end position="163"/>
    </location>
</feature>
<dbReference type="InterPro" id="IPR051531">
    <property type="entry name" value="N-acetyltransferase"/>
</dbReference>
<dbReference type="Gene3D" id="3.40.630.30">
    <property type="match status" value="1"/>
</dbReference>
<dbReference type="AlphaFoldDB" id="A0A6L6XYA0"/>
<evidence type="ECO:0000313" key="5">
    <source>
        <dbReference type="EMBL" id="MVQ51366.1"/>
    </source>
</evidence>
<dbReference type="CDD" id="cd04301">
    <property type="entry name" value="NAT_SF"/>
    <property type="match status" value="1"/>
</dbReference>
<gene>
    <name evidence="5" type="ORF">GON03_19475</name>
</gene>
<keyword evidence="1 5" id="KW-0808">Transferase</keyword>
<dbReference type="GO" id="GO:0008999">
    <property type="term" value="F:protein-N-terminal-alanine acetyltransferase activity"/>
    <property type="evidence" value="ECO:0007669"/>
    <property type="project" value="TreeGrafter"/>
</dbReference>
<comment type="caution">
    <text evidence="5">The sequence shown here is derived from an EMBL/GenBank/DDBJ whole genome shotgun (WGS) entry which is preliminary data.</text>
</comment>
<keyword evidence="2" id="KW-0012">Acyltransferase</keyword>
<dbReference type="PANTHER" id="PTHR43792:SF8">
    <property type="entry name" value="[RIBOSOMAL PROTEIN US5]-ALANINE N-ACETYLTRANSFERASE"/>
    <property type="match status" value="1"/>
</dbReference>